<proteinExistence type="predicted"/>
<evidence type="ECO:0000256" key="1">
    <source>
        <dbReference type="ARBA" id="ARBA00022603"/>
    </source>
</evidence>
<organism evidence="5 6">
    <name type="scientific">Lacticaseibacillus suilingensis</name>
    <dbReference type="NCBI Taxonomy" id="2799577"/>
    <lineage>
        <taxon>Bacteria</taxon>
        <taxon>Bacillati</taxon>
        <taxon>Bacillota</taxon>
        <taxon>Bacilli</taxon>
        <taxon>Lactobacillales</taxon>
        <taxon>Lactobacillaceae</taxon>
        <taxon>Lacticaseibacillus</taxon>
    </lineage>
</organism>
<keyword evidence="3" id="KW-0694">RNA-binding</keyword>
<reference evidence="6" key="1">
    <citation type="journal article" date="2019" name="Int. J. Syst. Evol. Microbiol.">
        <title>The Global Catalogue of Microorganisms (GCM) 10K type strain sequencing project: providing services to taxonomists for standard genome sequencing and annotation.</title>
        <authorList>
            <consortium name="The Broad Institute Genomics Platform"/>
            <consortium name="The Broad Institute Genome Sequencing Center for Infectious Disease"/>
            <person name="Wu L."/>
            <person name="Ma J."/>
        </authorList>
    </citation>
    <scope>NUCLEOTIDE SEQUENCE [LARGE SCALE GENOMIC DNA]</scope>
    <source>
        <strain evidence="6">CCM 9110</strain>
    </source>
</reference>
<dbReference type="PROSITE" id="PS00092">
    <property type="entry name" value="N6_MTASE"/>
    <property type="match status" value="1"/>
</dbReference>
<dbReference type="EMBL" id="JBHTOA010000046">
    <property type="protein sequence ID" value="MFD1399963.1"/>
    <property type="molecule type" value="Genomic_DNA"/>
</dbReference>
<protein>
    <submittedName>
        <fullName evidence="5">Class I SAM-dependent RNA methyltransferase</fullName>
    </submittedName>
</protein>
<dbReference type="Gene3D" id="3.40.50.150">
    <property type="entry name" value="Vaccinia Virus protein VP39"/>
    <property type="match status" value="1"/>
</dbReference>
<dbReference type="Pfam" id="PF22020">
    <property type="entry name" value="RlmL_1st"/>
    <property type="match status" value="1"/>
</dbReference>
<accession>A0ABW4BIM6</accession>
<dbReference type="SUPFAM" id="SSF53335">
    <property type="entry name" value="S-adenosyl-L-methionine-dependent methyltransferases"/>
    <property type="match status" value="1"/>
</dbReference>
<dbReference type="InterPro" id="IPR000241">
    <property type="entry name" value="RlmKL-like_Mtase"/>
</dbReference>
<dbReference type="GO" id="GO:0008168">
    <property type="term" value="F:methyltransferase activity"/>
    <property type="evidence" value="ECO:0007669"/>
    <property type="project" value="UniProtKB-KW"/>
</dbReference>
<evidence type="ECO:0000313" key="6">
    <source>
        <dbReference type="Proteomes" id="UP001597199"/>
    </source>
</evidence>
<dbReference type="RefSeq" id="WP_204118916.1">
    <property type="nucleotide sequence ID" value="NZ_BOLV01000009.1"/>
</dbReference>
<dbReference type="SMART" id="SM00981">
    <property type="entry name" value="THUMP"/>
    <property type="match status" value="1"/>
</dbReference>
<dbReference type="Pfam" id="PF02926">
    <property type="entry name" value="THUMP"/>
    <property type="match status" value="1"/>
</dbReference>
<evidence type="ECO:0000256" key="2">
    <source>
        <dbReference type="ARBA" id="ARBA00022679"/>
    </source>
</evidence>
<dbReference type="PANTHER" id="PTHR47313">
    <property type="entry name" value="RIBOSOMAL RNA LARGE SUBUNIT METHYLTRANSFERASE K/L"/>
    <property type="match status" value="1"/>
</dbReference>
<keyword evidence="2" id="KW-0808">Transferase</keyword>
<dbReference type="Gene3D" id="3.30.2130.30">
    <property type="match status" value="1"/>
</dbReference>
<evidence type="ECO:0000313" key="5">
    <source>
        <dbReference type="EMBL" id="MFD1399963.1"/>
    </source>
</evidence>
<dbReference type="Proteomes" id="UP001597199">
    <property type="component" value="Unassembled WGS sequence"/>
</dbReference>
<sequence>MQYKLLATMASGLEALTAREVQALGYEERTDNGKVYFEGDETAIAKANVWLRTADRVKIIVGQFTATTFDELFEGVKALPWDHYLPLDAEFPVAGRSVRSKLHSEPDVQAITKKAIVDKLATVYHRHGRLAETGKTYPLEVSILRDVATLTIDTTGPSLFKRGYRIAKGEAPLKENFAAALVMLTNWHPDMPFVDPTTGSGTIPIEAAMIGLNLAPGMQRHFAFEDFAFMDPEILQQVKDEAMDQADFDRELDIQGFDLNPQMIEIAKENAKQAGLSQAIRFKQVAVKDNQLTAPRGVIVSNPPYGKRLGELDAARQLYKEMGEVYRPLTGWSKYILTADLEFEKAYGAKATKRRKLYNGTIRTDYFQYWAKRAPRQ</sequence>
<keyword evidence="1 5" id="KW-0489">Methyltransferase</keyword>
<keyword evidence="6" id="KW-1185">Reference proteome</keyword>
<dbReference type="CDD" id="cd11715">
    <property type="entry name" value="THUMP_AdoMetMT"/>
    <property type="match status" value="1"/>
</dbReference>
<gene>
    <name evidence="5" type="ORF">ACFQ41_11640</name>
</gene>
<dbReference type="InterPro" id="IPR054170">
    <property type="entry name" value="RlmL_1st"/>
</dbReference>
<evidence type="ECO:0000256" key="3">
    <source>
        <dbReference type="PROSITE-ProRule" id="PRU00529"/>
    </source>
</evidence>
<dbReference type="GO" id="GO:0032259">
    <property type="term" value="P:methylation"/>
    <property type="evidence" value="ECO:0007669"/>
    <property type="project" value="UniProtKB-KW"/>
</dbReference>
<dbReference type="InterPro" id="IPR002052">
    <property type="entry name" value="DNA_methylase_N6_adenine_CS"/>
</dbReference>
<name>A0ABW4BIM6_9LACO</name>
<comment type="caution">
    <text evidence="5">The sequence shown here is derived from an EMBL/GenBank/DDBJ whole genome shotgun (WGS) entry which is preliminary data.</text>
</comment>
<evidence type="ECO:0000259" key="4">
    <source>
        <dbReference type="PROSITE" id="PS51165"/>
    </source>
</evidence>
<dbReference type="Pfam" id="PF01170">
    <property type="entry name" value="UPF0020"/>
    <property type="match status" value="1"/>
</dbReference>
<dbReference type="InterPro" id="IPR029063">
    <property type="entry name" value="SAM-dependent_MTases_sf"/>
</dbReference>
<dbReference type="PANTHER" id="PTHR47313:SF1">
    <property type="entry name" value="RIBOSOMAL RNA LARGE SUBUNIT METHYLTRANSFERASE K_L"/>
    <property type="match status" value="1"/>
</dbReference>
<dbReference type="PROSITE" id="PS51165">
    <property type="entry name" value="THUMP"/>
    <property type="match status" value="1"/>
</dbReference>
<dbReference type="InterPro" id="IPR004114">
    <property type="entry name" value="THUMP_dom"/>
</dbReference>
<feature type="domain" description="THUMP" evidence="4">
    <location>
        <begin position="43"/>
        <end position="154"/>
    </location>
</feature>